<organism evidence="2 3">
    <name type="scientific">Sediminicurvatus halobius</name>
    <dbReference type="NCBI Taxonomy" id="2182432"/>
    <lineage>
        <taxon>Bacteria</taxon>
        <taxon>Pseudomonadati</taxon>
        <taxon>Pseudomonadota</taxon>
        <taxon>Gammaproteobacteria</taxon>
        <taxon>Chromatiales</taxon>
        <taxon>Ectothiorhodospiraceae</taxon>
        <taxon>Sediminicurvatus</taxon>
    </lineage>
</organism>
<gene>
    <name evidence="2" type="ORF">DEM34_16915</name>
</gene>
<dbReference type="AlphaFoldDB" id="A0A2U2MWV9"/>
<proteinExistence type="predicted"/>
<dbReference type="Pfam" id="PF18197">
    <property type="entry name" value="TTHB210-like"/>
    <property type="match status" value="1"/>
</dbReference>
<feature type="domain" description="TTHB210-like" evidence="1">
    <location>
        <begin position="55"/>
        <end position="107"/>
    </location>
</feature>
<dbReference type="Proteomes" id="UP000245474">
    <property type="component" value="Unassembled WGS sequence"/>
</dbReference>
<name>A0A2U2MWV9_9GAMM</name>
<keyword evidence="3" id="KW-1185">Reference proteome</keyword>
<protein>
    <recommendedName>
        <fullName evidence="1">TTHB210-like domain-containing protein</fullName>
    </recommendedName>
</protein>
<dbReference type="InterPro" id="IPR033786">
    <property type="entry name" value="TTHB210-like"/>
</dbReference>
<accession>A0A2U2MWV9</accession>
<evidence type="ECO:0000259" key="1">
    <source>
        <dbReference type="Pfam" id="PF18197"/>
    </source>
</evidence>
<dbReference type="CDD" id="cd11669">
    <property type="entry name" value="TTHB210-like"/>
    <property type="match status" value="1"/>
</dbReference>
<comment type="caution">
    <text evidence="2">The sequence shown here is derived from an EMBL/GenBank/DDBJ whole genome shotgun (WGS) entry which is preliminary data.</text>
</comment>
<dbReference type="EMBL" id="QFFI01000038">
    <property type="protein sequence ID" value="PWG61340.1"/>
    <property type="molecule type" value="Genomic_DNA"/>
</dbReference>
<reference evidence="2 3" key="1">
    <citation type="submission" date="2018-05" db="EMBL/GenBank/DDBJ databases">
        <title>Spiribacter halobius sp. nov., a moderately halophilic bacterium isolated from marine solar saltern.</title>
        <authorList>
            <person name="Zheng W.-S."/>
            <person name="Lu D.-C."/>
            <person name="Du Z.-J."/>
        </authorList>
    </citation>
    <scope>NUCLEOTIDE SEQUENCE [LARGE SCALE GENOMIC DNA]</scope>
    <source>
        <strain evidence="2 3">E85</strain>
    </source>
</reference>
<dbReference type="InterPro" id="IPR040832">
    <property type="entry name" value="TTHB210-like_dom"/>
</dbReference>
<evidence type="ECO:0000313" key="2">
    <source>
        <dbReference type="EMBL" id="PWG61340.1"/>
    </source>
</evidence>
<sequence length="268" mass="28486">MGAESFSLRGGVAAAVLAGSLLLSLPAGDAVAQTIHAGAPVAIGNGTGRVVVAADAAGQPTSVSVVLSGDSLEGLPTGHDHQRLHEYVLPMPDSGPQTGYTHVGLDWMPQGHMPDGIYSVAHFDVHFYLVDEAERDGLTFAEAHRAHAHAAPAPELVPAGFVIPPDGAVERMGLHGLDPSGPEFRGEPFRHAFIYGYYGGRQVFLEPMVSLDFLRERGDVTLPVPQPAAFTEAGYYPTRYRIGYEPARDEYRISLAGLRQQPGVTAAR</sequence>
<evidence type="ECO:0000313" key="3">
    <source>
        <dbReference type="Proteomes" id="UP000245474"/>
    </source>
</evidence>